<dbReference type="InterPro" id="IPR027417">
    <property type="entry name" value="P-loop_NTPase"/>
</dbReference>
<keyword evidence="11" id="KW-0808">Transferase</keyword>
<evidence type="ECO:0000256" key="17">
    <source>
        <dbReference type="ARBA" id="ARBA00030571"/>
    </source>
</evidence>
<gene>
    <name evidence="20" type="ordered locus">DP1953</name>
</gene>
<dbReference type="GO" id="GO:0008820">
    <property type="term" value="F:cobinamide phosphate guanylyltransferase activity"/>
    <property type="evidence" value="ECO:0007669"/>
    <property type="project" value="UniProtKB-EC"/>
</dbReference>
<comment type="similarity">
    <text evidence="7">Belongs to the CobU/CobP family.</text>
</comment>
<keyword evidence="10" id="KW-0169">Cobalamin biosynthesis</keyword>
<dbReference type="InterPro" id="IPR003203">
    <property type="entry name" value="CobU/CobP"/>
</dbReference>
<comment type="pathway">
    <text evidence="6">Cofactor biosynthesis; adenosylcobalamin biosynthesis; adenosylcobalamin from cob(II)yrinate a,c-diamide: step 5/7.</text>
</comment>
<comment type="pathway">
    <text evidence="5">Cofactor biosynthesis; adenosylcobalamin biosynthesis; adenosylcobalamin from cob(II)yrinate a,c-diamide: step 6/7.</text>
</comment>
<evidence type="ECO:0000256" key="10">
    <source>
        <dbReference type="ARBA" id="ARBA00022573"/>
    </source>
</evidence>
<feature type="binding site" evidence="19">
    <location>
        <position position="85"/>
    </location>
    <ligand>
        <name>GTP</name>
        <dbReference type="ChEBI" id="CHEBI:37565"/>
    </ligand>
</feature>
<dbReference type="SUPFAM" id="SSF52540">
    <property type="entry name" value="P-loop containing nucleoside triphosphate hydrolases"/>
    <property type="match status" value="1"/>
</dbReference>
<feature type="binding site" evidence="19">
    <location>
        <begin position="51"/>
        <end position="54"/>
    </location>
    <ligand>
        <name>GTP</name>
        <dbReference type="ChEBI" id="CHEBI:37565"/>
    </ligand>
</feature>
<accession>Q6ALU3</accession>
<keyword evidence="13" id="KW-0418">Kinase</keyword>
<dbReference type="KEGG" id="dps:DP1953"/>
<dbReference type="EMBL" id="CR522870">
    <property type="protein sequence ID" value="CAG36682.1"/>
    <property type="molecule type" value="Genomic_DNA"/>
</dbReference>
<reference evidence="21" key="1">
    <citation type="journal article" date="2004" name="Environ. Microbiol.">
        <title>The genome of Desulfotalea psychrophila, a sulfate-reducing bacterium from permanently cold Arctic sediments.</title>
        <authorList>
            <person name="Rabus R."/>
            <person name="Ruepp A."/>
            <person name="Frickey T."/>
            <person name="Rattei T."/>
            <person name="Fartmann B."/>
            <person name="Stark M."/>
            <person name="Bauer M."/>
            <person name="Zibat A."/>
            <person name="Lombardot T."/>
            <person name="Becker I."/>
            <person name="Amann J."/>
            <person name="Gellner K."/>
            <person name="Teeling H."/>
            <person name="Leuschner W.D."/>
            <person name="Gloeckner F.-O."/>
            <person name="Lupas A.N."/>
            <person name="Amann R."/>
            <person name="Klenk H.-P."/>
        </authorList>
    </citation>
    <scope>NUCLEOTIDE SEQUENCE [LARGE SCALE GENOMIC DNA]</scope>
    <source>
        <strain evidence="21">DSM 12343 / LSv54</strain>
    </source>
</reference>
<evidence type="ECO:0000256" key="16">
    <source>
        <dbReference type="ARBA" id="ARBA00029570"/>
    </source>
</evidence>
<dbReference type="STRING" id="177439.DP1953"/>
<feature type="active site" description="GMP-histidine intermediate" evidence="18">
    <location>
        <position position="50"/>
    </location>
</feature>
<evidence type="ECO:0000256" key="7">
    <source>
        <dbReference type="ARBA" id="ARBA00007490"/>
    </source>
</evidence>
<dbReference type="Proteomes" id="UP000000602">
    <property type="component" value="Chromosome"/>
</dbReference>
<evidence type="ECO:0000256" key="2">
    <source>
        <dbReference type="ARBA" id="ARBA00000711"/>
    </source>
</evidence>
<dbReference type="EC" id="2.7.1.156" evidence="8"/>
<evidence type="ECO:0000256" key="18">
    <source>
        <dbReference type="PIRSR" id="PIRSR006135-1"/>
    </source>
</evidence>
<dbReference type="PIRSF" id="PIRSF006135">
    <property type="entry name" value="CobU"/>
    <property type="match status" value="1"/>
</dbReference>
<comment type="catalytic activity">
    <reaction evidence="3">
        <text>adenosylcob(III)inamide + GTP = adenosylcob(III)inamide phosphate + GDP + H(+)</text>
        <dbReference type="Rhea" id="RHEA:15765"/>
        <dbReference type="ChEBI" id="CHEBI:2480"/>
        <dbReference type="ChEBI" id="CHEBI:15378"/>
        <dbReference type="ChEBI" id="CHEBI:37565"/>
        <dbReference type="ChEBI" id="CHEBI:58189"/>
        <dbReference type="ChEBI" id="CHEBI:58502"/>
        <dbReference type="EC" id="2.7.1.156"/>
    </reaction>
</comment>
<dbReference type="CDD" id="cd00544">
    <property type="entry name" value="CobU"/>
    <property type="match status" value="1"/>
</dbReference>
<comment type="catalytic activity">
    <reaction evidence="1">
        <text>adenosylcob(III)inamide + ATP = adenosylcob(III)inamide phosphate + ADP + H(+)</text>
        <dbReference type="Rhea" id="RHEA:15769"/>
        <dbReference type="ChEBI" id="CHEBI:2480"/>
        <dbReference type="ChEBI" id="CHEBI:15378"/>
        <dbReference type="ChEBI" id="CHEBI:30616"/>
        <dbReference type="ChEBI" id="CHEBI:58502"/>
        <dbReference type="ChEBI" id="CHEBI:456216"/>
        <dbReference type="EC" id="2.7.1.156"/>
    </reaction>
</comment>
<sequence>MAELILVTGGSRSGKSSFALDLAEKKSERRIFVATCPVVDGELTERVRLHKEERLGRGWTTCEEELDLARAIATSNGEDGVVLIDCLTLWINNLMFFHEQDGKAFSTEQLRKQCQFFLAEVELLSGTVICVTNEVGLGIVPDNALARRYRDLVGICNQLIAENASEVYLVTCGISQQIK</sequence>
<evidence type="ECO:0000256" key="11">
    <source>
        <dbReference type="ARBA" id="ARBA00022679"/>
    </source>
</evidence>
<evidence type="ECO:0000256" key="12">
    <source>
        <dbReference type="ARBA" id="ARBA00022741"/>
    </source>
</evidence>
<dbReference type="GO" id="GO:0005525">
    <property type="term" value="F:GTP binding"/>
    <property type="evidence" value="ECO:0007669"/>
    <property type="project" value="UniProtKB-KW"/>
</dbReference>
<dbReference type="GO" id="GO:0043752">
    <property type="term" value="F:adenosylcobinamide kinase activity"/>
    <property type="evidence" value="ECO:0007669"/>
    <property type="project" value="UniProtKB-EC"/>
</dbReference>
<evidence type="ECO:0000256" key="13">
    <source>
        <dbReference type="ARBA" id="ARBA00022777"/>
    </source>
</evidence>
<evidence type="ECO:0000256" key="4">
    <source>
        <dbReference type="ARBA" id="ARBA00003889"/>
    </source>
</evidence>
<name>Q6ALU3_DESPS</name>
<evidence type="ECO:0000256" key="15">
    <source>
        <dbReference type="ARBA" id="ARBA00023134"/>
    </source>
</evidence>
<protein>
    <recommendedName>
        <fullName evidence="16">Adenosylcobinamide kinase</fullName>
        <ecNumber evidence="8">2.7.1.156</ecNumber>
        <ecNumber evidence="9">2.7.7.62</ecNumber>
    </recommendedName>
    <alternativeName>
        <fullName evidence="17">Adenosylcobinamide-phosphate guanylyltransferase</fullName>
    </alternativeName>
</protein>
<dbReference type="GO" id="GO:0009236">
    <property type="term" value="P:cobalamin biosynthetic process"/>
    <property type="evidence" value="ECO:0007669"/>
    <property type="project" value="UniProtKB-UniPathway"/>
</dbReference>
<evidence type="ECO:0000256" key="5">
    <source>
        <dbReference type="ARBA" id="ARBA00004692"/>
    </source>
</evidence>
<dbReference type="Gene3D" id="3.40.50.300">
    <property type="entry name" value="P-loop containing nucleotide triphosphate hydrolases"/>
    <property type="match status" value="1"/>
</dbReference>
<dbReference type="NCBIfam" id="NF004469">
    <property type="entry name" value="PRK05800.1"/>
    <property type="match status" value="1"/>
</dbReference>
<dbReference type="eggNOG" id="COG2087">
    <property type="taxonomic scope" value="Bacteria"/>
</dbReference>
<dbReference type="PANTHER" id="PTHR34848">
    <property type="match status" value="1"/>
</dbReference>
<evidence type="ECO:0000256" key="14">
    <source>
        <dbReference type="ARBA" id="ARBA00022840"/>
    </source>
</evidence>
<keyword evidence="14" id="KW-0067">ATP-binding</keyword>
<keyword evidence="12 19" id="KW-0547">Nucleotide-binding</keyword>
<dbReference type="OrthoDB" id="9788370at2"/>
<evidence type="ECO:0000256" key="1">
    <source>
        <dbReference type="ARBA" id="ARBA00000312"/>
    </source>
</evidence>
<dbReference type="HOGENOM" id="CLU_094161_0_2_7"/>
<evidence type="ECO:0000256" key="9">
    <source>
        <dbReference type="ARBA" id="ARBA00012523"/>
    </source>
</evidence>
<comment type="function">
    <text evidence="4">Catalyzes ATP-dependent phosphorylation of adenosylcobinamide and addition of GMP to adenosylcobinamide phosphate.</text>
</comment>
<proteinExistence type="inferred from homology"/>
<evidence type="ECO:0000313" key="20">
    <source>
        <dbReference type="EMBL" id="CAG36682.1"/>
    </source>
</evidence>
<comment type="catalytic activity">
    <reaction evidence="2">
        <text>adenosylcob(III)inamide phosphate + GTP + H(+) = adenosylcob(III)inamide-GDP + diphosphate</text>
        <dbReference type="Rhea" id="RHEA:22712"/>
        <dbReference type="ChEBI" id="CHEBI:15378"/>
        <dbReference type="ChEBI" id="CHEBI:33019"/>
        <dbReference type="ChEBI" id="CHEBI:37565"/>
        <dbReference type="ChEBI" id="CHEBI:58502"/>
        <dbReference type="ChEBI" id="CHEBI:60487"/>
        <dbReference type="EC" id="2.7.7.62"/>
    </reaction>
</comment>
<organism evidence="20 21">
    <name type="scientific">Desulfotalea psychrophila (strain LSv54 / DSM 12343)</name>
    <dbReference type="NCBI Taxonomy" id="177439"/>
    <lineage>
        <taxon>Bacteria</taxon>
        <taxon>Pseudomonadati</taxon>
        <taxon>Thermodesulfobacteriota</taxon>
        <taxon>Desulfobulbia</taxon>
        <taxon>Desulfobulbales</taxon>
        <taxon>Desulfocapsaceae</taxon>
        <taxon>Desulfotalea</taxon>
    </lineage>
</organism>
<dbReference type="GO" id="GO:0005524">
    <property type="term" value="F:ATP binding"/>
    <property type="evidence" value="ECO:0007669"/>
    <property type="project" value="UniProtKB-KW"/>
</dbReference>
<keyword evidence="21" id="KW-1185">Reference proteome</keyword>
<evidence type="ECO:0000313" key="21">
    <source>
        <dbReference type="Proteomes" id="UP000000602"/>
    </source>
</evidence>
<dbReference type="PANTHER" id="PTHR34848:SF1">
    <property type="entry name" value="BIFUNCTIONAL ADENOSYLCOBALAMIN BIOSYNTHESIS PROTEIN COBU"/>
    <property type="match status" value="1"/>
</dbReference>
<feature type="binding site" evidence="19">
    <location>
        <begin position="9"/>
        <end position="16"/>
    </location>
    <ligand>
        <name>GTP</name>
        <dbReference type="ChEBI" id="CHEBI:37565"/>
    </ligand>
</feature>
<evidence type="ECO:0000256" key="3">
    <source>
        <dbReference type="ARBA" id="ARBA00001522"/>
    </source>
</evidence>
<feature type="binding site" evidence="19">
    <location>
        <position position="63"/>
    </location>
    <ligand>
        <name>GTP</name>
        <dbReference type="ChEBI" id="CHEBI:37565"/>
    </ligand>
</feature>
<evidence type="ECO:0000256" key="19">
    <source>
        <dbReference type="PIRSR" id="PIRSR006135-2"/>
    </source>
</evidence>
<dbReference type="EC" id="2.7.7.62" evidence="9"/>
<evidence type="ECO:0000256" key="6">
    <source>
        <dbReference type="ARBA" id="ARBA00005159"/>
    </source>
</evidence>
<dbReference type="RefSeq" id="WP_011189194.1">
    <property type="nucleotide sequence ID" value="NC_006138.1"/>
</dbReference>
<keyword evidence="15 19" id="KW-0342">GTP-binding</keyword>
<dbReference type="AlphaFoldDB" id="Q6ALU3"/>
<evidence type="ECO:0000256" key="8">
    <source>
        <dbReference type="ARBA" id="ARBA00012016"/>
    </source>
</evidence>
<dbReference type="UniPathway" id="UPA00148">
    <property type="reaction ID" value="UER00236"/>
</dbReference>
<dbReference type="Pfam" id="PF02283">
    <property type="entry name" value="CobU"/>
    <property type="match status" value="1"/>
</dbReference>